<dbReference type="Pfam" id="PF20148">
    <property type="entry name" value="DUF6531"/>
    <property type="match status" value="1"/>
</dbReference>
<dbReference type="EMBL" id="BAAABX010000001">
    <property type="protein sequence ID" value="GAA0383760.1"/>
    <property type="molecule type" value="Genomic_DNA"/>
</dbReference>
<evidence type="ECO:0000256" key="1">
    <source>
        <dbReference type="ARBA" id="ARBA00022737"/>
    </source>
</evidence>
<dbReference type="PANTHER" id="PTHR32305:SF15">
    <property type="entry name" value="PROTEIN RHSA-RELATED"/>
    <property type="match status" value="1"/>
</dbReference>
<dbReference type="NCBIfam" id="TIGR01643">
    <property type="entry name" value="YD_repeat_2x"/>
    <property type="match status" value="13"/>
</dbReference>
<evidence type="ECO:0000259" key="4">
    <source>
        <dbReference type="Pfam" id="PF25023"/>
    </source>
</evidence>
<reference evidence="6 7" key="1">
    <citation type="journal article" date="2019" name="Int. J. Syst. Evol. Microbiol.">
        <title>The Global Catalogue of Microorganisms (GCM) 10K type strain sequencing project: providing services to taxonomists for standard genome sequencing and annotation.</title>
        <authorList>
            <consortium name="The Broad Institute Genomics Platform"/>
            <consortium name="The Broad Institute Genome Sequencing Center for Infectious Disease"/>
            <person name="Wu L."/>
            <person name="Ma J."/>
        </authorList>
    </citation>
    <scope>NUCLEOTIDE SEQUENCE [LARGE SCALE GENOMIC DNA]</scope>
    <source>
        <strain evidence="6 7">JCM 4788</strain>
    </source>
</reference>
<organism evidence="6 7">
    <name type="scientific">Streptomyces luteireticuli</name>
    <dbReference type="NCBI Taxonomy" id="173858"/>
    <lineage>
        <taxon>Bacteria</taxon>
        <taxon>Bacillati</taxon>
        <taxon>Actinomycetota</taxon>
        <taxon>Actinomycetes</taxon>
        <taxon>Kitasatosporales</taxon>
        <taxon>Streptomycetaceae</taxon>
        <taxon>Streptomyces</taxon>
    </lineage>
</organism>
<evidence type="ECO:0000259" key="5">
    <source>
        <dbReference type="Pfam" id="PF25547"/>
    </source>
</evidence>
<gene>
    <name evidence="6" type="ORF">GCM10010357_00870</name>
</gene>
<proteinExistence type="predicted"/>
<dbReference type="InterPro" id="IPR006530">
    <property type="entry name" value="YD"/>
</dbReference>
<feature type="domain" description="Teneurin-like YD-shell" evidence="4">
    <location>
        <begin position="522"/>
        <end position="707"/>
    </location>
</feature>
<feature type="compositionally biased region" description="Polar residues" evidence="2">
    <location>
        <begin position="549"/>
        <end position="566"/>
    </location>
</feature>
<feature type="domain" description="DUF6531" evidence="3">
    <location>
        <begin position="261"/>
        <end position="331"/>
    </location>
</feature>
<dbReference type="Gene3D" id="2.180.10.10">
    <property type="entry name" value="RHS repeat-associated core"/>
    <property type="match status" value="2"/>
</dbReference>
<dbReference type="Gene3D" id="1.20.1260.20">
    <property type="entry name" value="PPE superfamily"/>
    <property type="match status" value="1"/>
</dbReference>
<dbReference type="Pfam" id="PF05593">
    <property type="entry name" value="RHS_repeat"/>
    <property type="match status" value="5"/>
</dbReference>
<evidence type="ECO:0000256" key="2">
    <source>
        <dbReference type="SAM" id="MobiDB-lite"/>
    </source>
</evidence>
<sequence>MSIEDEAKALLLKMGMWWPDANSGTLRHAADAWRKFADTVEEVRADTDKAANSLIHHNTGKAIDAFQGFWGRYAQGGDGGWLSDIAKAACNMAKALDKFADVVDKAIEKLWTQIGIDAVAIAGGVLLTVVTAGVSDEVAAGIIGMAAGLGVEVEAAVASIAAGMLTNAVFGGIAAMTIDGAVAQPVKIALGQQKSWSLGEVAQAADEGMFFGGALGGTTELFRLGVQPGSMQWLLKGGARPNLIEMPAAGRLTEDLKCVQDPIDVVTGAMLLPQTDVTLPGALPLVFERTHLSSYRMGCWFGPTWASTLDERMELDAEGAVFVSADGMRLCYPVPKPGEPVLPLKGPCWPLAWDGAPDGVMTVTDPSTGWERSFAHPLPTDVPGSVQLPLDSVQDRNGLRIDIHRTLNGTPTAIRHSGGYYLAVDTEGPRVTALRLLDEPPSAYGSPRTAAGGTTLVRYGYDDAGDLTEVVNSSGEPLRFTYDAEHRITSWTDRNGSEYRYVYDAHGRVVRTEGSDGFLSGTLAYDDESRTTTLVDSLGRRSTYRHDANSQVTEETDPLGNTTLTEWNARGDKRLATTDPLGRTTRYTYDEPGNLVRISHPDDTVRTAEYNTLGQPVRVTEPDGAVWRHAYDDLGNLLTTTDPAGAETHYAYDASGRLTAVTDALGHTSHISCNTAGLPLSITDPLGRETKARRDIFGRLAEVTDPLGRITRTSWTPEGRPTRREHPDGTSETWTWDGEGNLLSHTDQAGHTTRYTSTHFDLPASRTDPDGTTYSFAYDTQLRLTGVTNPQGLTWTYVYDEAGRLASETDFNGRTLTYSHDAAGDLASRTNGAGETLHFIRDASGRAVEQRTDEGDVTTFAYDALGRLTRAVNADAEVSYERDALGRPLSETVNGRTMRYAYDATGRRLQRTTPSGLTSTWTYDAAGQPTELRTDAGTLSFAYDAAGRETERCLGEAAILTQTWDEADRLGSQVITRQGVHSEADRLLQHRTYAYRPDGYLTEIRELTSGTRRFDLTPTGRVTAVKAYGWTETYAYDATGNLTHAAAPGHETPGDRSFEGALIRRAGRTTYEHDAQGRLVRKARELLSGRAHAWLFSWNIEDRLVGVMTPEGSRWRYGYDPLGRRIAKRRLAEDGAVLEEIQFHWDGVCLAEQVMSGERITSWDYAPGTHRPIAQVEHRAQLHPGNGPLLSKFVPSYRARMYGVVTDPVGAPMELVSLEGGLAWQLRTTLWGAGLPGSRSGQVDCPLRFPGQFHDNETGLSYNYLRYYNPESASYIVPDPLGLAPAPNPTSYVHNPATWADPWGLAPCPGETGFVDPRSVRHSQTSVNGGRELVDSMRAKGWAGDPIDVVKMPDGGLTTIDNTRVVAARHAGIDVKVRVHAFDEVLPNQQQIDRLTTPKGIPETWGDAVGLRIGKQSAKYRNRWPMGSPYTSWDGS</sequence>
<dbReference type="InterPro" id="IPR057746">
    <property type="entry name" value="CpnT-like_N"/>
</dbReference>
<dbReference type="Proteomes" id="UP001500879">
    <property type="component" value="Unassembled WGS sequence"/>
</dbReference>
<dbReference type="PANTHER" id="PTHR32305">
    <property type="match status" value="1"/>
</dbReference>
<dbReference type="NCBIfam" id="TIGR03696">
    <property type="entry name" value="Rhs_assc_core"/>
    <property type="match status" value="1"/>
</dbReference>
<dbReference type="InterPro" id="IPR031325">
    <property type="entry name" value="RHS_repeat"/>
</dbReference>
<evidence type="ECO:0000259" key="3">
    <source>
        <dbReference type="Pfam" id="PF20148"/>
    </source>
</evidence>
<dbReference type="Pfam" id="PF25023">
    <property type="entry name" value="TEN_YD-shell"/>
    <property type="match status" value="1"/>
</dbReference>
<feature type="domain" description="Outer membrane channel protein CpnT-like N-terminal" evidence="5">
    <location>
        <begin position="14"/>
        <end position="135"/>
    </location>
</feature>
<dbReference type="InterPro" id="IPR056823">
    <property type="entry name" value="TEN-like_YD-shell"/>
</dbReference>
<name>A0ABN0Y556_9ACTN</name>
<feature type="region of interest" description="Disordered" evidence="2">
    <location>
        <begin position="711"/>
        <end position="746"/>
    </location>
</feature>
<accession>A0ABN0Y556</accession>
<feature type="compositionally biased region" description="Basic and acidic residues" evidence="2">
    <location>
        <begin position="720"/>
        <end position="729"/>
    </location>
</feature>
<keyword evidence="7" id="KW-1185">Reference proteome</keyword>
<comment type="caution">
    <text evidence="6">The sequence shown here is derived from an EMBL/GenBank/DDBJ whole genome shotgun (WGS) entry which is preliminary data.</text>
</comment>
<evidence type="ECO:0000313" key="7">
    <source>
        <dbReference type="Proteomes" id="UP001500879"/>
    </source>
</evidence>
<dbReference type="InterPro" id="IPR022385">
    <property type="entry name" value="Rhs_assc_core"/>
</dbReference>
<dbReference type="InterPro" id="IPR050708">
    <property type="entry name" value="T6SS_VgrG/RHS"/>
</dbReference>
<protein>
    <recommendedName>
        <fullName evidence="8">RHS repeat protein</fullName>
    </recommendedName>
</protein>
<dbReference type="InterPro" id="IPR038332">
    <property type="entry name" value="PPE_sf"/>
</dbReference>
<evidence type="ECO:0000313" key="6">
    <source>
        <dbReference type="EMBL" id="GAA0383760.1"/>
    </source>
</evidence>
<dbReference type="InterPro" id="IPR045351">
    <property type="entry name" value="DUF6531"/>
</dbReference>
<keyword evidence="1" id="KW-0677">Repeat</keyword>
<feature type="region of interest" description="Disordered" evidence="2">
    <location>
        <begin position="549"/>
        <end position="587"/>
    </location>
</feature>
<evidence type="ECO:0008006" key="8">
    <source>
        <dbReference type="Google" id="ProtNLM"/>
    </source>
</evidence>
<dbReference type="Pfam" id="PF25547">
    <property type="entry name" value="WXG100_2"/>
    <property type="match status" value="1"/>
</dbReference>